<name>A0ACC1QWL6_9HYPO</name>
<sequence>MLPVHTPLQLSPHEQGRKSSKDGGTDQGWQYAVASCGVGSKRWCASEQVSLPENSIPARRITGAEAATPTLFPPLILVACLGAAASKTGGETYTTYFRAPRDVVRALRQLMVVQIQLNRLAFV</sequence>
<proteinExistence type="predicted"/>
<evidence type="ECO:0000313" key="1">
    <source>
        <dbReference type="EMBL" id="KAJ3492866.1"/>
    </source>
</evidence>
<reference evidence="1" key="1">
    <citation type="submission" date="2022-07" db="EMBL/GenBank/DDBJ databases">
        <title>Genome Sequence of Lecanicillium saksenae.</title>
        <authorList>
            <person name="Buettner E."/>
        </authorList>
    </citation>
    <scope>NUCLEOTIDE SEQUENCE</scope>
    <source>
        <strain evidence="1">VT-O1</strain>
    </source>
</reference>
<protein>
    <submittedName>
        <fullName evidence="1">Uncharacterized protein</fullName>
    </submittedName>
</protein>
<keyword evidence="2" id="KW-1185">Reference proteome</keyword>
<accession>A0ACC1QWL6</accession>
<comment type="caution">
    <text evidence="1">The sequence shown here is derived from an EMBL/GenBank/DDBJ whole genome shotgun (WGS) entry which is preliminary data.</text>
</comment>
<dbReference type="EMBL" id="JANAKD010000550">
    <property type="protein sequence ID" value="KAJ3492866.1"/>
    <property type="molecule type" value="Genomic_DNA"/>
</dbReference>
<dbReference type="Proteomes" id="UP001148737">
    <property type="component" value="Unassembled WGS sequence"/>
</dbReference>
<organism evidence="1 2">
    <name type="scientific">Lecanicillium saksenae</name>
    <dbReference type="NCBI Taxonomy" id="468837"/>
    <lineage>
        <taxon>Eukaryota</taxon>
        <taxon>Fungi</taxon>
        <taxon>Dikarya</taxon>
        <taxon>Ascomycota</taxon>
        <taxon>Pezizomycotina</taxon>
        <taxon>Sordariomycetes</taxon>
        <taxon>Hypocreomycetidae</taxon>
        <taxon>Hypocreales</taxon>
        <taxon>Cordycipitaceae</taxon>
        <taxon>Lecanicillium</taxon>
    </lineage>
</organism>
<gene>
    <name evidence="1" type="ORF">NLG97_g5094</name>
</gene>
<evidence type="ECO:0000313" key="2">
    <source>
        <dbReference type="Proteomes" id="UP001148737"/>
    </source>
</evidence>